<evidence type="ECO:0000313" key="3">
    <source>
        <dbReference type="EMBL" id="ANX05140.1"/>
    </source>
</evidence>
<dbReference type="RefSeq" id="WP_068806706.1">
    <property type="nucleotide sequence ID" value="NZ_CP014671.1"/>
</dbReference>
<dbReference type="InterPro" id="IPR036869">
    <property type="entry name" value="J_dom_sf"/>
</dbReference>
<accession>A0A1B1YW64</accession>
<gene>
    <name evidence="3" type="ORF">PG2T_13755</name>
</gene>
<keyword evidence="4" id="KW-1185">Reference proteome</keyword>
<dbReference type="OrthoDB" id="9782583at2"/>
<dbReference type="SUPFAM" id="SSF46565">
    <property type="entry name" value="Chaperone J-domain"/>
    <property type="match status" value="1"/>
</dbReference>
<dbReference type="InterPro" id="IPR029024">
    <property type="entry name" value="TerB-like"/>
</dbReference>
<dbReference type="PROSITE" id="PS50076">
    <property type="entry name" value="DNAJ_2"/>
    <property type="match status" value="1"/>
</dbReference>
<dbReference type="STRING" id="1810504.PG2T_13755"/>
<dbReference type="FunCoup" id="A0A1B1YW64">
    <property type="interactions" value="69"/>
</dbReference>
<dbReference type="Proteomes" id="UP000092952">
    <property type="component" value="Chromosome"/>
</dbReference>
<dbReference type="PRINTS" id="PR00625">
    <property type="entry name" value="JDOMAIN"/>
</dbReference>
<keyword evidence="1" id="KW-0143">Chaperone</keyword>
<dbReference type="KEGG" id="gbi:PG2T_13755"/>
<name>A0A1B1YW64_9GAMM</name>
<sequence>MAFWGKLIGGVAGLAVGGPLGAMLGVAAGHTVDQARARELPQARRRLRLDALIDSGFALMGHIAKADGRVSEAEIAAAEAWMQRLGLNATQRQRAAARFEAGKRADFSVARGIGEFRAQAGADTRLLRTLLQMQVSVATADGRLSAASRQALAGVLSRLGLPAALLDAMLGQSGAAGGGRRAGPSAPRIEQDYAVLGVPASADQAAIKSAYRRLMSRHHPDRAGDDPGATARAQAINDAYRRIREARGF</sequence>
<evidence type="ECO:0000256" key="1">
    <source>
        <dbReference type="ARBA" id="ARBA00023186"/>
    </source>
</evidence>
<organism evidence="3 4">
    <name type="scientific">Immundisolibacter cernigliae</name>
    <dbReference type="NCBI Taxonomy" id="1810504"/>
    <lineage>
        <taxon>Bacteria</taxon>
        <taxon>Pseudomonadati</taxon>
        <taxon>Pseudomonadota</taxon>
        <taxon>Gammaproteobacteria</taxon>
        <taxon>Immundisolibacterales</taxon>
        <taxon>Immundisolibacteraceae</taxon>
        <taxon>Immundisolibacter</taxon>
    </lineage>
</organism>
<dbReference type="Gene3D" id="1.10.3680.10">
    <property type="entry name" value="TerB-like"/>
    <property type="match status" value="1"/>
</dbReference>
<evidence type="ECO:0000313" key="4">
    <source>
        <dbReference type="Proteomes" id="UP000092952"/>
    </source>
</evidence>
<dbReference type="Pfam" id="PF05099">
    <property type="entry name" value="TerB"/>
    <property type="match status" value="1"/>
</dbReference>
<dbReference type="InterPro" id="IPR050817">
    <property type="entry name" value="DjlA_DnaK_co-chaperone"/>
</dbReference>
<evidence type="ECO:0000259" key="2">
    <source>
        <dbReference type="PROSITE" id="PS50076"/>
    </source>
</evidence>
<dbReference type="Gene3D" id="1.10.287.110">
    <property type="entry name" value="DnaJ domain"/>
    <property type="match status" value="1"/>
</dbReference>
<dbReference type="Pfam" id="PF00226">
    <property type="entry name" value="DnaJ"/>
    <property type="match status" value="1"/>
</dbReference>
<feature type="domain" description="J" evidence="2">
    <location>
        <begin position="191"/>
        <end position="248"/>
    </location>
</feature>
<dbReference type="InterPro" id="IPR007791">
    <property type="entry name" value="DjlA_N"/>
</dbReference>
<proteinExistence type="predicted"/>
<protein>
    <recommendedName>
        <fullName evidence="2">J domain-containing protein</fullName>
    </recommendedName>
</protein>
<dbReference type="SMART" id="SM00271">
    <property type="entry name" value="DnaJ"/>
    <property type="match status" value="1"/>
</dbReference>
<dbReference type="PANTHER" id="PTHR24074">
    <property type="entry name" value="CO-CHAPERONE PROTEIN DJLA"/>
    <property type="match status" value="1"/>
</dbReference>
<dbReference type="AlphaFoldDB" id="A0A1B1YW64"/>
<dbReference type="CDD" id="cd06257">
    <property type="entry name" value="DnaJ"/>
    <property type="match status" value="1"/>
</dbReference>
<dbReference type="InParanoid" id="A0A1B1YW64"/>
<dbReference type="InterPro" id="IPR001623">
    <property type="entry name" value="DnaJ_domain"/>
</dbReference>
<dbReference type="SUPFAM" id="SSF158682">
    <property type="entry name" value="TerB-like"/>
    <property type="match status" value="1"/>
</dbReference>
<dbReference type="EMBL" id="CP014671">
    <property type="protein sequence ID" value="ANX05140.1"/>
    <property type="molecule type" value="Genomic_DNA"/>
</dbReference>
<reference evidence="4" key="1">
    <citation type="submission" date="2016-03" db="EMBL/GenBank/DDBJ databases">
        <title>Complete genome sequence of Solimmundus cernigliae, representing a novel lineage of polycyclic aromatic hydrocarbon degraders within the Gammaproteobacteria.</title>
        <authorList>
            <person name="Singleton D.R."/>
            <person name="Dickey A.N."/>
            <person name="Scholl E.H."/>
            <person name="Wright F.A."/>
            <person name="Aitken M.D."/>
        </authorList>
    </citation>
    <scope>NUCLEOTIDE SEQUENCE [LARGE SCALE GENOMIC DNA]</scope>
    <source>
        <strain evidence="4">TR3.2</strain>
    </source>
</reference>
<dbReference type="NCBIfam" id="NF006948">
    <property type="entry name" value="PRK09430.1"/>
    <property type="match status" value="1"/>
</dbReference>